<evidence type="ECO:0000313" key="2">
    <source>
        <dbReference type="Proteomes" id="UP000076925"/>
    </source>
</evidence>
<protein>
    <submittedName>
        <fullName evidence="1">Uncharacterized protein</fullName>
    </submittedName>
</protein>
<name>A0A139XE43_9CYAN</name>
<dbReference type="Proteomes" id="UP000076925">
    <property type="component" value="Unassembled WGS sequence"/>
</dbReference>
<comment type="caution">
    <text evidence="1">The sequence shown here is derived from an EMBL/GenBank/DDBJ whole genome shotgun (WGS) entry which is preliminary data.</text>
</comment>
<dbReference type="AlphaFoldDB" id="A0A139XE43"/>
<accession>A0A139XE43</accession>
<evidence type="ECO:0000313" key="1">
    <source>
        <dbReference type="EMBL" id="KYC42971.1"/>
    </source>
</evidence>
<gene>
    <name evidence="1" type="ORF">WA1_12755</name>
</gene>
<organism evidence="1 2">
    <name type="scientific">Scytonema hofmannii PCC 7110</name>
    <dbReference type="NCBI Taxonomy" id="128403"/>
    <lineage>
        <taxon>Bacteria</taxon>
        <taxon>Bacillati</taxon>
        <taxon>Cyanobacteriota</taxon>
        <taxon>Cyanophyceae</taxon>
        <taxon>Nostocales</taxon>
        <taxon>Scytonemataceae</taxon>
        <taxon>Scytonema</taxon>
    </lineage>
</organism>
<sequence length="113" mass="13247">MSQFNVFFEKYHSTEERSLLVIHWEHRSKGIQYWETSITNLFEKSKSKTIVIYLTSPKLSTSVLQFPRKLTEDFPAEHHLLNFTSALREHSTTRSQFSNKILVEVDPADTTTI</sequence>
<keyword evidence="2" id="KW-1185">Reference proteome</keyword>
<reference evidence="1 2" key="1">
    <citation type="journal article" date="2013" name="Genome Biol. Evol.">
        <title>Genomes of Stigonematalean cyanobacteria (subsection V) and the evolution of oxygenic photosynthesis from prokaryotes to plastids.</title>
        <authorList>
            <person name="Dagan T."/>
            <person name="Roettger M."/>
            <person name="Stucken K."/>
            <person name="Landan G."/>
            <person name="Koch R."/>
            <person name="Major P."/>
            <person name="Gould S.B."/>
            <person name="Goremykin V.V."/>
            <person name="Rippka R."/>
            <person name="Tandeau de Marsac N."/>
            <person name="Gugger M."/>
            <person name="Lockhart P.J."/>
            <person name="Allen J.F."/>
            <person name="Brune I."/>
            <person name="Maus I."/>
            <person name="Puhler A."/>
            <person name="Martin W.F."/>
        </authorList>
    </citation>
    <scope>NUCLEOTIDE SEQUENCE [LARGE SCALE GENOMIC DNA]</scope>
    <source>
        <strain evidence="1 2">PCC 7110</strain>
    </source>
</reference>
<dbReference type="EMBL" id="ANNX02000016">
    <property type="protein sequence ID" value="KYC42971.1"/>
    <property type="molecule type" value="Genomic_DNA"/>
</dbReference>
<proteinExistence type="predicted"/>